<protein>
    <submittedName>
        <fullName evidence="9">MFS transporter</fullName>
    </submittedName>
</protein>
<dbReference type="RefSeq" id="WP_186976045.1">
    <property type="nucleotide sequence ID" value="NZ_JACOOH010000004.1"/>
</dbReference>
<dbReference type="PRINTS" id="PR01036">
    <property type="entry name" value="TCRTETB"/>
</dbReference>
<evidence type="ECO:0000256" key="2">
    <source>
        <dbReference type="ARBA" id="ARBA00022448"/>
    </source>
</evidence>
<sequence>MSTKEVEWDGIPVPRRYWAILAIAMGITVSVLDGTIANVALPSIAGDLDATPSMSIWIVNAYQLAIVVSLLSLSSLGDIWGYKRVYIAGLLIFSVTSLVCALSTSLTQLTVARVFQGFGAAALASVNTTLIRIIYPRRFLGRGLGINALVVAVSAAGGPTIAAGILSIASWPWLFAINVPIVIVALILSCKFLPSNPVKDSGRTFDWKSGIMNALTFGLLIFSIEGFTHDMNWKVLLPMIAAVFVIGYFFVRRQLSQTYPLLPVDLLRIPIFSLSVGTSICSFVAQMLAMVSLPFFLQHTLGKSEVATGILLTPWPLATMIAAPLAGKLIERVHAGLLGGIGLSIFAGGLFLLAVLADKVSGVGIALFMVMCGFGFGLFQTPNNSILISFAPQNRSGSASGMLGMSRLTGQTTGASLVALMFVMFPVDGTYASLYLAGIFAFVAAVVSFTRVSLPEPELLRGNAKKKS</sequence>
<dbReference type="SUPFAM" id="SSF103473">
    <property type="entry name" value="MFS general substrate transporter"/>
    <property type="match status" value="1"/>
</dbReference>
<feature type="transmembrane region" description="Helical" evidence="7">
    <location>
        <begin position="363"/>
        <end position="387"/>
    </location>
</feature>
<evidence type="ECO:0000256" key="3">
    <source>
        <dbReference type="ARBA" id="ARBA00022475"/>
    </source>
</evidence>
<feature type="transmembrane region" description="Helical" evidence="7">
    <location>
        <begin position="54"/>
        <end position="73"/>
    </location>
</feature>
<feature type="transmembrane region" description="Helical" evidence="7">
    <location>
        <begin position="205"/>
        <end position="227"/>
    </location>
</feature>
<dbReference type="InterPro" id="IPR036259">
    <property type="entry name" value="MFS_trans_sf"/>
</dbReference>
<feature type="transmembrane region" description="Helical" evidence="7">
    <location>
        <begin position="85"/>
        <end position="108"/>
    </location>
</feature>
<evidence type="ECO:0000256" key="7">
    <source>
        <dbReference type="SAM" id="Phobius"/>
    </source>
</evidence>
<feature type="domain" description="Major facilitator superfamily (MFS) profile" evidence="8">
    <location>
        <begin position="19"/>
        <end position="456"/>
    </location>
</feature>
<reference evidence="9 10" key="1">
    <citation type="submission" date="2020-08" db="EMBL/GenBank/DDBJ databases">
        <title>Genome public.</title>
        <authorList>
            <person name="Liu C."/>
            <person name="Sun Q."/>
        </authorList>
    </citation>
    <scope>NUCLEOTIDE SEQUENCE [LARGE SCALE GENOMIC DNA]</scope>
    <source>
        <strain evidence="9 10">NSJ-56</strain>
    </source>
</reference>
<proteinExistence type="predicted"/>
<dbReference type="InterPro" id="IPR020846">
    <property type="entry name" value="MFS_dom"/>
</dbReference>
<evidence type="ECO:0000259" key="8">
    <source>
        <dbReference type="PROSITE" id="PS50850"/>
    </source>
</evidence>
<evidence type="ECO:0000256" key="1">
    <source>
        <dbReference type="ARBA" id="ARBA00004651"/>
    </source>
</evidence>
<dbReference type="Gene3D" id="1.20.1250.20">
    <property type="entry name" value="MFS general substrate transporter like domains"/>
    <property type="match status" value="1"/>
</dbReference>
<organism evidence="9 10">
    <name type="scientific">Butyricimonas hominis</name>
    <dbReference type="NCBI Taxonomy" id="2763032"/>
    <lineage>
        <taxon>Bacteria</taxon>
        <taxon>Pseudomonadati</taxon>
        <taxon>Bacteroidota</taxon>
        <taxon>Bacteroidia</taxon>
        <taxon>Bacteroidales</taxon>
        <taxon>Odoribacteraceae</taxon>
        <taxon>Butyricimonas</taxon>
    </lineage>
</organism>
<dbReference type="PANTHER" id="PTHR42718">
    <property type="entry name" value="MAJOR FACILITATOR SUPERFAMILY MULTIDRUG TRANSPORTER MFSC"/>
    <property type="match status" value="1"/>
</dbReference>
<evidence type="ECO:0000256" key="4">
    <source>
        <dbReference type="ARBA" id="ARBA00022692"/>
    </source>
</evidence>
<dbReference type="Gene3D" id="1.20.1720.10">
    <property type="entry name" value="Multidrug resistance protein D"/>
    <property type="match status" value="1"/>
</dbReference>
<keyword evidence="4 7" id="KW-0812">Transmembrane</keyword>
<evidence type="ECO:0000256" key="6">
    <source>
        <dbReference type="ARBA" id="ARBA00023136"/>
    </source>
</evidence>
<feature type="transmembrane region" description="Helical" evidence="7">
    <location>
        <begin position="146"/>
        <end position="167"/>
    </location>
</feature>
<dbReference type="Pfam" id="PF07690">
    <property type="entry name" value="MFS_1"/>
    <property type="match status" value="1"/>
</dbReference>
<feature type="transmembrane region" description="Helical" evidence="7">
    <location>
        <begin position="271"/>
        <end position="297"/>
    </location>
</feature>
<keyword evidence="10" id="KW-1185">Reference proteome</keyword>
<gene>
    <name evidence="9" type="ORF">H8S64_10675</name>
</gene>
<feature type="transmembrane region" description="Helical" evidence="7">
    <location>
        <begin position="233"/>
        <end position="251"/>
    </location>
</feature>
<evidence type="ECO:0000256" key="5">
    <source>
        <dbReference type="ARBA" id="ARBA00022989"/>
    </source>
</evidence>
<comment type="caution">
    <text evidence="9">The sequence shown here is derived from an EMBL/GenBank/DDBJ whole genome shotgun (WGS) entry which is preliminary data.</text>
</comment>
<evidence type="ECO:0000313" key="10">
    <source>
        <dbReference type="Proteomes" id="UP000646484"/>
    </source>
</evidence>
<keyword evidence="3" id="KW-1003">Cell membrane</keyword>
<keyword evidence="2" id="KW-0813">Transport</keyword>
<feature type="transmembrane region" description="Helical" evidence="7">
    <location>
        <begin position="408"/>
        <end position="427"/>
    </location>
</feature>
<dbReference type="PANTHER" id="PTHR42718:SF46">
    <property type="entry name" value="BLR6921 PROTEIN"/>
    <property type="match status" value="1"/>
</dbReference>
<feature type="transmembrane region" description="Helical" evidence="7">
    <location>
        <begin position="433"/>
        <end position="454"/>
    </location>
</feature>
<keyword evidence="6 7" id="KW-0472">Membrane</keyword>
<name>A0ABR7D0T5_9BACT</name>
<dbReference type="InterPro" id="IPR011701">
    <property type="entry name" value="MFS"/>
</dbReference>
<dbReference type="PROSITE" id="PS50850">
    <property type="entry name" value="MFS"/>
    <property type="match status" value="1"/>
</dbReference>
<dbReference type="CDD" id="cd17321">
    <property type="entry name" value="MFS_MMR_MDR_like"/>
    <property type="match status" value="1"/>
</dbReference>
<feature type="transmembrane region" description="Helical" evidence="7">
    <location>
        <begin position="337"/>
        <end position="357"/>
    </location>
</feature>
<comment type="subcellular location">
    <subcellularLocation>
        <location evidence="1">Cell membrane</location>
        <topology evidence="1">Multi-pass membrane protein</topology>
    </subcellularLocation>
</comment>
<feature type="transmembrane region" description="Helical" evidence="7">
    <location>
        <begin position="114"/>
        <end position="134"/>
    </location>
</feature>
<feature type="transmembrane region" description="Helical" evidence="7">
    <location>
        <begin position="173"/>
        <end position="193"/>
    </location>
</feature>
<evidence type="ECO:0000313" key="9">
    <source>
        <dbReference type="EMBL" id="MBC5621563.1"/>
    </source>
</evidence>
<feature type="transmembrane region" description="Helical" evidence="7">
    <location>
        <begin position="309"/>
        <end position="330"/>
    </location>
</feature>
<dbReference type="Proteomes" id="UP000646484">
    <property type="component" value="Unassembled WGS sequence"/>
</dbReference>
<dbReference type="EMBL" id="JACOOH010000004">
    <property type="protein sequence ID" value="MBC5621563.1"/>
    <property type="molecule type" value="Genomic_DNA"/>
</dbReference>
<accession>A0ABR7D0T5</accession>
<feature type="transmembrane region" description="Helical" evidence="7">
    <location>
        <begin position="20"/>
        <end position="42"/>
    </location>
</feature>
<keyword evidence="5 7" id="KW-1133">Transmembrane helix</keyword>